<evidence type="ECO:0000313" key="1">
    <source>
        <dbReference type="EMBL" id="KKM05194.1"/>
    </source>
</evidence>
<dbReference type="InterPro" id="IPR019734">
    <property type="entry name" value="TPR_rpt"/>
</dbReference>
<dbReference type="PANTHER" id="PTHR10098:SF108">
    <property type="entry name" value="TETRATRICOPEPTIDE REPEAT PROTEIN 28"/>
    <property type="match status" value="1"/>
</dbReference>
<comment type="caution">
    <text evidence="1">The sequence shown here is derived from an EMBL/GenBank/DDBJ whole genome shotgun (WGS) entry which is preliminary data.</text>
</comment>
<dbReference type="Pfam" id="PF13181">
    <property type="entry name" value="TPR_8"/>
    <property type="match status" value="1"/>
</dbReference>
<dbReference type="SMART" id="SM00028">
    <property type="entry name" value="TPR"/>
    <property type="match status" value="9"/>
</dbReference>
<dbReference type="SUPFAM" id="SSF48452">
    <property type="entry name" value="TPR-like"/>
    <property type="match status" value="2"/>
</dbReference>
<proteinExistence type="predicted"/>
<dbReference type="PROSITE" id="PS50005">
    <property type="entry name" value="TPR"/>
    <property type="match status" value="2"/>
</dbReference>
<reference evidence="1" key="1">
    <citation type="journal article" date="2015" name="Nature">
        <title>Complex archaea that bridge the gap between prokaryotes and eukaryotes.</title>
        <authorList>
            <person name="Spang A."/>
            <person name="Saw J.H."/>
            <person name="Jorgensen S.L."/>
            <person name="Zaremba-Niedzwiedzka K."/>
            <person name="Martijn J."/>
            <person name="Lind A.E."/>
            <person name="van Eijk R."/>
            <person name="Schleper C."/>
            <person name="Guy L."/>
            <person name="Ettema T.J."/>
        </authorList>
    </citation>
    <scope>NUCLEOTIDE SEQUENCE</scope>
</reference>
<organism evidence="1">
    <name type="scientific">marine sediment metagenome</name>
    <dbReference type="NCBI Taxonomy" id="412755"/>
    <lineage>
        <taxon>unclassified sequences</taxon>
        <taxon>metagenomes</taxon>
        <taxon>ecological metagenomes</taxon>
    </lineage>
</organism>
<name>A0A0F9H2C5_9ZZZZ</name>
<feature type="non-terminal residue" evidence="1">
    <location>
        <position position="1"/>
    </location>
</feature>
<dbReference type="PANTHER" id="PTHR10098">
    <property type="entry name" value="RAPSYN-RELATED"/>
    <property type="match status" value="1"/>
</dbReference>
<gene>
    <name evidence="1" type="ORF">LCGC14_1756590</name>
</gene>
<protein>
    <submittedName>
        <fullName evidence="1">Uncharacterized protein</fullName>
    </submittedName>
</protein>
<dbReference type="AlphaFoldDB" id="A0A0F9H2C5"/>
<dbReference type="Pfam" id="PF01535">
    <property type="entry name" value="PPR"/>
    <property type="match status" value="1"/>
</dbReference>
<dbReference type="Pfam" id="PF13424">
    <property type="entry name" value="TPR_12"/>
    <property type="match status" value="3"/>
</dbReference>
<sequence>NDIPSIIVTYNNIGSLLVREGNNDAAMKFFEQSLEISKKLDKSESVPHLINLSSIHALNGNFDVALEMIEEAFQISKNSNNIKGMASSTNKKGLIYDLKGDSQTAIKHYKNSLEIVQKRGFLDLETYCLNQIGVILAKEKKLDDAINLFMKALDIAQKIENKYARASLNENLGKVFHNKEDYLTAYFYFDNAFIFFQKLNFKENQINCLKIMINITEKQGNFKKVLFNYNILIEIYCKSKKYAEIGRIFIEKAKIFSKLGKLNFALVYFKKALKFNEDINIGIEADIYNNLGYITLRLNKINKAIIYLEGAIKLYRKLNDFSKLEYCLNALGGIYLRMRDFSKAFANINESLDINTQINNHIGIASNHKLLGDLHFLQGKKKNAENCYRNSLIRLGSHLSNEPNIINKMNTLIQLIKRCKN</sequence>
<dbReference type="InterPro" id="IPR002885">
    <property type="entry name" value="PPR_rpt"/>
</dbReference>
<dbReference type="InterPro" id="IPR011990">
    <property type="entry name" value="TPR-like_helical_dom_sf"/>
</dbReference>
<dbReference type="EMBL" id="LAZR01016276">
    <property type="protein sequence ID" value="KKM05194.1"/>
    <property type="molecule type" value="Genomic_DNA"/>
</dbReference>
<dbReference type="Gene3D" id="1.25.40.10">
    <property type="entry name" value="Tetratricopeptide repeat domain"/>
    <property type="match status" value="2"/>
</dbReference>
<accession>A0A0F9H2C5</accession>